<sequence length="77" mass="8320">LASSLYLRWPCSIASCLIKVILSRLSSSHTNLPHIAGLSFTRLNTTAPFPTLALHCSSSTGAKRWASNKYGGKLTLM</sequence>
<name>A0A1X7V944_AMPQE</name>
<proteinExistence type="predicted"/>
<organism evidence="1">
    <name type="scientific">Amphimedon queenslandica</name>
    <name type="common">Sponge</name>
    <dbReference type="NCBI Taxonomy" id="400682"/>
    <lineage>
        <taxon>Eukaryota</taxon>
        <taxon>Metazoa</taxon>
        <taxon>Porifera</taxon>
        <taxon>Demospongiae</taxon>
        <taxon>Heteroscleromorpha</taxon>
        <taxon>Haplosclerida</taxon>
        <taxon>Niphatidae</taxon>
        <taxon>Amphimedon</taxon>
    </lineage>
</organism>
<dbReference type="AlphaFoldDB" id="A0A1X7V944"/>
<protein>
    <submittedName>
        <fullName evidence="1">Uncharacterized protein</fullName>
    </submittedName>
</protein>
<dbReference type="EnsemblMetazoa" id="Aqu2.1.36513_001">
    <property type="protein sequence ID" value="Aqu2.1.36513_001"/>
    <property type="gene ID" value="Aqu2.1.36513"/>
</dbReference>
<reference evidence="1" key="1">
    <citation type="submission" date="2017-05" db="UniProtKB">
        <authorList>
            <consortium name="EnsemblMetazoa"/>
        </authorList>
    </citation>
    <scope>IDENTIFICATION</scope>
</reference>
<evidence type="ECO:0000313" key="1">
    <source>
        <dbReference type="EnsemblMetazoa" id="Aqu2.1.36513_001"/>
    </source>
</evidence>
<accession>A0A1X7V944</accession>
<dbReference type="InParanoid" id="A0A1X7V944"/>